<dbReference type="SMART" id="SM00530">
    <property type="entry name" value="HTH_XRE"/>
    <property type="match status" value="1"/>
</dbReference>
<keyword evidence="3" id="KW-0804">Transcription</keyword>
<dbReference type="CDD" id="cd02209">
    <property type="entry name" value="cupin_XRE_C"/>
    <property type="match status" value="1"/>
</dbReference>
<dbReference type="CDD" id="cd00093">
    <property type="entry name" value="HTH_XRE"/>
    <property type="match status" value="1"/>
</dbReference>
<evidence type="ECO:0000256" key="2">
    <source>
        <dbReference type="ARBA" id="ARBA00023125"/>
    </source>
</evidence>
<dbReference type="Gene3D" id="1.10.260.40">
    <property type="entry name" value="lambda repressor-like DNA-binding domains"/>
    <property type="match status" value="1"/>
</dbReference>
<dbReference type="InterPro" id="IPR011051">
    <property type="entry name" value="RmlC_Cupin_sf"/>
</dbReference>
<feature type="domain" description="HTH cro/C1-type" evidence="4">
    <location>
        <begin position="11"/>
        <end position="65"/>
    </location>
</feature>
<keyword evidence="6" id="KW-1185">Reference proteome</keyword>
<dbReference type="Pfam" id="PF01381">
    <property type="entry name" value="HTH_3"/>
    <property type="match status" value="1"/>
</dbReference>
<evidence type="ECO:0000313" key="6">
    <source>
        <dbReference type="Proteomes" id="UP000746471"/>
    </source>
</evidence>
<name>A0ABS5PLD9_9FIRM</name>
<evidence type="ECO:0000256" key="3">
    <source>
        <dbReference type="ARBA" id="ARBA00023163"/>
    </source>
</evidence>
<protein>
    <submittedName>
        <fullName evidence="5">Helix-turn-helix transcriptional regulator</fullName>
    </submittedName>
</protein>
<dbReference type="PANTHER" id="PTHR46797">
    <property type="entry name" value="HTH-TYPE TRANSCRIPTIONAL REGULATOR"/>
    <property type="match status" value="1"/>
</dbReference>
<dbReference type="InterPro" id="IPR010982">
    <property type="entry name" value="Lambda_DNA-bd_dom_sf"/>
</dbReference>
<sequence>MEINQIVADNLKRLRMERNLSLGQLATLCGVSKVMLFHIEKGTTNPTVNTMWKIANGLKVPYTVLLEFYQPEAQVMTKESAGMQLDERDHYRLYCYYPNTPNRNFEWFQIELDPGETHQSIGHASKSEEYIMILSGSLELTLNGEIYRLEPEESIKFDASVPHSYLAAGEAVLKATIINYYPA</sequence>
<dbReference type="RefSeq" id="WP_213234997.1">
    <property type="nucleotide sequence ID" value="NZ_JAHBCL010000001.1"/>
</dbReference>
<dbReference type="Proteomes" id="UP000746471">
    <property type="component" value="Unassembled WGS sequence"/>
</dbReference>
<dbReference type="Pfam" id="PF07883">
    <property type="entry name" value="Cupin_2"/>
    <property type="match status" value="1"/>
</dbReference>
<dbReference type="Gene3D" id="2.60.120.10">
    <property type="entry name" value="Jelly Rolls"/>
    <property type="match status" value="1"/>
</dbReference>
<reference evidence="5 6" key="1">
    <citation type="submission" date="2021-05" db="EMBL/GenBank/DDBJ databases">
        <title>Fusibacter ferrireducens sp. nov., an anaerobic, sulfur- and Fe-reducing bacterium isolated from the mangrove sediment.</title>
        <authorList>
            <person name="Qiu D."/>
        </authorList>
    </citation>
    <scope>NUCLEOTIDE SEQUENCE [LARGE SCALE GENOMIC DNA]</scope>
    <source>
        <strain evidence="5 6">DSM 12116</strain>
    </source>
</reference>
<dbReference type="InterPro" id="IPR014710">
    <property type="entry name" value="RmlC-like_jellyroll"/>
</dbReference>
<accession>A0ABS5PLD9</accession>
<dbReference type="PANTHER" id="PTHR46797:SF23">
    <property type="entry name" value="HTH-TYPE TRANSCRIPTIONAL REGULATOR SUTR"/>
    <property type="match status" value="1"/>
</dbReference>
<comment type="caution">
    <text evidence="5">The sequence shown here is derived from an EMBL/GenBank/DDBJ whole genome shotgun (WGS) entry which is preliminary data.</text>
</comment>
<organism evidence="5 6">
    <name type="scientific">Fusibacter paucivorans</name>
    <dbReference type="NCBI Taxonomy" id="76009"/>
    <lineage>
        <taxon>Bacteria</taxon>
        <taxon>Bacillati</taxon>
        <taxon>Bacillota</taxon>
        <taxon>Clostridia</taxon>
        <taxon>Eubacteriales</taxon>
        <taxon>Eubacteriales Family XII. Incertae Sedis</taxon>
        <taxon>Fusibacter</taxon>
    </lineage>
</organism>
<keyword evidence="1" id="KW-0805">Transcription regulation</keyword>
<evidence type="ECO:0000259" key="4">
    <source>
        <dbReference type="PROSITE" id="PS50943"/>
    </source>
</evidence>
<dbReference type="SUPFAM" id="SSF47413">
    <property type="entry name" value="lambda repressor-like DNA-binding domains"/>
    <property type="match status" value="1"/>
</dbReference>
<dbReference type="InterPro" id="IPR050807">
    <property type="entry name" value="TransReg_Diox_bact_type"/>
</dbReference>
<dbReference type="PROSITE" id="PS50943">
    <property type="entry name" value="HTH_CROC1"/>
    <property type="match status" value="1"/>
</dbReference>
<evidence type="ECO:0000313" key="5">
    <source>
        <dbReference type="EMBL" id="MBS7525214.1"/>
    </source>
</evidence>
<gene>
    <name evidence="5" type="ORF">KHM83_00840</name>
</gene>
<dbReference type="EMBL" id="JAHBCL010000001">
    <property type="protein sequence ID" value="MBS7525214.1"/>
    <property type="molecule type" value="Genomic_DNA"/>
</dbReference>
<keyword evidence="2" id="KW-0238">DNA-binding</keyword>
<dbReference type="SUPFAM" id="SSF51182">
    <property type="entry name" value="RmlC-like cupins"/>
    <property type="match status" value="1"/>
</dbReference>
<dbReference type="InterPro" id="IPR013096">
    <property type="entry name" value="Cupin_2"/>
</dbReference>
<dbReference type="InterPro" id="IPR001387">
    <property type="entry name" value="Cro/C1-type_HTH"/>
</dbReference>
<evidence type="ECO:0000256" key="1">
    <source>
        <dbReference type="ARBA" id="ARBA00023015"/>
    </source>
</evidence>
<proteinExistence type="predicted"/>